<evidence type="ECO:0000259" key="1">
    <source>
        <dbReference type="Pfam" id="PF01841"/>
    </source>
</evidence>
<name>A0A1H6UIH0_9FIRM</name>
<proteinExistence type="predicted"/>
<dbReference type="GO" id="GO:0005737">
    <property type="term" value="C:cytoplasm"/>
    <property type="evidence" value="ECO:0007669"/>
    <property type="project" value="TreeGrafter"/>
</dbReference>
<keyword evidence="3" id="KW-1185">Reference proteome</keyword>
<gene>
    <name evidence="2" type="ORF">SAMN04487834_10351</name>
</gene>
<feature type="domain" description="Transglutaminase-like" evidence="1">
    <location>
        <begin position="165"/>
        <end position="256"/>
    </location>
</feature>
<dbReference type="SUPFAM" id="SSF54001">
    <property type="entry name" value="Cysteine proteinases"/>
    <property type="match status" value="1"/>
</dbReference>
<dbReference type="InterPro" id="IPR002931">
    <property type="entry name" value="Transglutaminase-like"/>
</dbReference>
<dbReference type="EMBL" id="FNYK01000035">
    <property type="protein sequence ID" value="SEI92123.1"/>
    <property type="molecule type" value="Genomic_DNA"/>
</dbReference>
<evidence type="ECO:0000313" key="2">
    <source>
        <dbReference type="EMBL" id="SEI92123.1"/>
    </source>
</evidence>
<dbReference type="STRING" id="322505.SAMN04487836_1342"/>
<reference evidence="3" key="1">
    <citation type="submission" date="2016-10" db="EMBL/GenBank/DDBJ databases">
        <authorList>
            <person name="Varghese N."/>
        </authorList>
    </citation>
    <scope>NUCLEOTIDE SEQUENCE [LARGE SCALE GENOMIC DNA]</scope>
    <source>
        <strain evidence="3">DSM 20406</strain>
    </source>
</reference>
<dbReference type="eggNOG" id="COG5279">
    <property type="taxonomic scope" value="Bacteria"/>
</dbReference>
<sequence>MKKIIKTLIVVALILTASYGGLVLYNRLRVDGGQQVNDMVAFLSKKTGIIADDEHFSDDVSAGNLLRRKMINRTHHIDITYFSRQKIDAQEIAKNIYQEAIKHTGVPNEGDYLHYSLSRVTISSKRTRIINGYHYDLAYDINYRTTLSKEQLIDKKVKAIVASVKGTNYQKIKQLNDYLVHHMYYSDRGRGDQYTAYGALVNGHGVCQAYTLAYYRLLLEAKIDNRMITGLSVQPTGRENHTWNIVKLGNRYYDVDVTWNDAEGRKNMYFLKGDLQFKKSHHADDIYKTTAFQSKYPLSL</sequence>
<dbReference type="Pfam" id="PF01841">
    <property type="entry name" value="Transglut_core"/>
    <property type="match status" value="1"/>
</dbReference>
<evidence type="ECO:0000313" key="3">
    <source>
        <dbReference type="Proteomes" id="UP000183028"/>
    </source>
</evidence>
<dbReference type="Proteomes" id="UP000183028">
    <property type="component" value="Unassembled WGS sequence"/>
</dbReference>
<accession>A0A1H6UIH0</accession>
<organism evidence="2 3">
    <name type="scientific">Sharpea azabuensis</name>
    <dbReference type="NCBI Taxonomy" id="322505"/>
    <lineage>
        <taxon>Bacteria</taxon>
        <taxon>Bacillati</taxon>
        <taxon>Bacillota</taxon>
        <taxon>Erysipelotrichia</taxon>
        <taxon>Erysipelotrichales</taxon>
        <taxon>Coprobacillaceae</taxon>
        <taxon>Sharpea</taxon>
    </lineage>
</organism>
<dbReference type="RefSeq" id="WP_074732277.1">
    <property type="nucleotide sequence ID" value="NZ_CACVTN010000056.1"/>
</dbReference>
<protein>
    <submittedName>
        <fullName evidence="2">Transglutaminase-like superfamily protein</fullName>
    </submittedName>
</protein>
<dbReference type="InterPro" id="IPR038765">
    <property type="entry name" value="Papain-like_cys_pep_sf"/>
</dbReference>
<dbReference type="AlphaFoldDB" id="A0A1H6UIH0"/>
<dbReference type="PANTHER" id="PTHR46333">
    <property type="entry name" value="CYTOKINESIS PROTEIN 3"/>
    <property type="match status" value="1"/>
</dbReference>
<dbReference type="InterPro" id="IPR052557">
    <property type="entry name" value="CAP/Cytokinesis_protein"/>
</dbReference>
<dbReference type="Gene3D" id="3.10.620.30">
    <property type="match status" value="1"/>
</dbReference>
<dbReference type="PANTHER" id="PTHR46333:SF2">
    <property type="entry name" value="CYTOKINESIS PROTEIN 3"/>
    <property type="match status" value="1"/>
</dbReference>